<keyword evidence="4" id="KW-1185">Reference proteome</keyword>
<dbReference type="OrthoDB" id="3254104at2759"/>
<evidence type="ECO:0000256" key="1">
    <source>
        <dbReference type="SAM" id="MobiDB-lite"/>
    </source>
</evidence>
<dbReference type="RefSeq" id="XP_056515363.1">
    <property type="nucleotide sequence ID" value="XM_056652096.1"/>
</dbReference>
<feature type="transmembrane region" description="Helical" evidence="2">
    <location>
        <begin position="97"/>
        <end position="116"/>
    </location>
</feature>
<reference evidence="3" key="1">
    <citation type="submission" date="2022-11" db="EMBL/GenBank/DDBJ databases">
        <authorList>
            <person name="Petersen C."/>
        </authorList>
    </citation>
    <scope>NUCLEOTIDE SEQUENCE</scope>
    <source>
        <strain evidence="3">IBT 34128</strain>
    </source>
</reference>
<comment type="caution">
    <text evidence="3">The sequence shown here is derived from an EMBL/GenBank/DDBJ whole genome shotgun (WGS) entry which is preliminary data.</text>
</comment>
<evidence type="ECO:0000313" key="3">
    <source>
        <dbReference type="EMBL" id="KAJ5111884.1"/>
    </source>
</evidence>
<reference evidence="3" key="2">
    <citation type="journal article" date="2023" name="IMA Fungus">
        <title>Comparative genomic study of the Penicillium genus elucidates a diverse pangenome and 15 lateral gene transfer events.</title>
        <authorList>
            <person name="Petersen C."/>
            <person name="Sorensen T."/>
            <person name="Nielsen M.R."/>
            <person name="Sondergaard T.E."/>
            <person name="Sorensen J.L."/>
            <person name="Fitzpatrick D.A."/>
            <person name="Frisvad J.C."/>
            <person name="Nielsen K.L."/>
        </authorList>
    </citation>
    <scope>NUCLEOTIDE SEQUENCE</scope>
    <source>
        <strain evidence="3">IBT 34128</strain>
    </source>
</reference>
<proteinExistence type="predicted"/>
<feature type="region of interest" description="Disordered" evidence="1">
    <location>
        <begin position="177"/>
        <end position="200"/>
    </location>
</feature>
<keyword evidence="2" id="KW-1133">Transmembrane helix</keyword>
<protein>
    <submittedName>
        <fullName evidence="3">Uncharacterized protein</fullName>
    </submittedName>
</protein>
<sequence length="200" mass="22166">MESCHPELLPKHRYIDGGSTFGTEVKDTPYMRMLKEEALMNWKYNVMVSAANWVLLAGYMVIPGTFTSLKESNQVEKALDKNSAGRAALNTIQNPPLLVIACLFLAVGATALVLLYRKFRPNYTWLVNKLFMPVSLNAAAGLLTTVVNVSTSRGGDWSVMAIMTTSFFKLKKVIEDDERENQCKNSPPSSCLSPEKGPKL</sequence>
<organism evidence="3 4">
    <name type="scientific">Penicillium alfredii</name>
    <dbReference type="NCBI Taxonomy" id="1506179"/>
    <lineage>
        <taxon>Eukaryota</taxon>
        <taxon>Fungi</taxon>
        <taxon>Dikarya</taxon>
        <taxon>Ascomycota</taxon>
        <taxon>Pezizomycotina</taxon>
        <taxon>Eurotiomycetes</taxon>
        <taxon>Eurotiomycetidae</taxon>
        <taxon>Eurotiales</taxon>
        <taxon>Aspergillaceae</taxon>
        <taxon>Penicillium</taxon>
    </lineage>
</organism>
<name>A0A9W9KM57_9EURO</name>
<dbReference type="EMBL" id="JAPMSZ010000002">
    <property type="protein sequence ID" value="KAJ5111884.1"/>
    <property type="molecule type" value="Genomic_DNA"/>
</dbReference>
<gene>
    <name evidence="3" type="ORF">NUU61_001514</name>
</gene>
<keyword evidence="2" id="KW-0812">Transmembrane</keyword>
<feature type="transmembrane region" description="Helical" evidence="2">
    <location>
        <begin position="42"/>
        <end position="62"/>
    </location>
</feature>
<dbReference type="AlphaFoldDB" id="A0A9W9KM57"/>
<evidence type="ECO:0000256" key="2">
    <source>
        <dbReference type="SAM" id="Phobius"/>
    </source>
</evidence>
<feature type="compositionally biased region" description="Polar residues" evidence="1">
    <location>
        <begin position="183"/>
        <end position="192"/>
    </location>
</feature>
<accession>A0A9W9KM57</accession>
<evidence type="ECO:0000313" key="4">
    <source>
        <dbReference type="Proteomes" id="UP001141434"/>
    </source>
</evidence>
<dbReference type="Proteomes" id="UP001141434">
    <property type="component" value="Unassembled WGS sequence"/>
</dbReference>
<dbReference type="GeneID" id="81391264"/>
<keyword evidence="2" id="KW-0472">Membrane</keyword>